<dbReference type="SUPFAM" id="SSF82693">
    <property type="entry name" value="Multidrug efflux transporter AcrB pore domain, PN1, PN2, PC1 and PC2 subdomains"/>
    <property type="match status" value="2"/>
</dbReference>
<sequence length="1039" mass="114250">MKITETAVKRPIATTMLFLIIVVLGIMSFRYLPVDLLPPIEYPQLSVATDYPNVGSEEIEKIITERIENTIAGVPGVERVRSSSEEGQSRVTLEFAQGTDIDVAANDIRAALDRVRDELPPEAEPPRIWKFDPNNFPVVIVGANSDMNLQELTQVLEREVTQRFDQIAGVGSIDIWGGVYKEVHIDIKRDRLIASGLSSAQVQQAIASENVNLPGGNVNSGVQQLYVRTLGEYESLDQISNTIIAMVDDKPIRVEDVADVKWGYEDLNRLVTINKKPMVRFGIRKQTGANTVAVAEEIRDEIERVNAERDDMSLFVTTDQSEFIQNSIDNVQSSAVWGALLAIVVLYLFLRNGSSTFIIAVSIPISIIATFALLYFNGLTLNQMSFGGLALGVGLIVDNAIVVLENIIRLREERGKDLEASALVGTREVGGAIVASTITTSVIFLPVVFMQTISGSIFQQLALVVVFALVCSLFAALTLVPMLCSKFLTVQPSGSEKARKKNWFQRIFAVMEHKYAKLIDQTLQRKPMVFGVTGALVIGCVLLIPLIPVELAPQSDADEIDVDFMMAEGTNIAVQNEYLQELEQVVRANLPMEDVRHITTDVRDGRAEVEIAMVEASQRSMSTSRIADQIRENVAGLVPGGDIRVSAQSGLWMLRRLFGSGGGEEVEVQLRGYNLDQAKTLSEEIKRRMEEIPEVAGVRTDRREGRPEQNMVFNREKIADLGLTVREVAQVIQTNVGGSRAGTYRVGGDEFPIRVRLRPEDRLSTTDLENISIRTPGGQVLPVSSVVSKSKGRGPTDINRVNSQRVSYISANLESGVVLGEAVEMIRDKLSDMQLPEGFSIVYGGEYEEQQKAAADFRLSIIMALILIYMVMAAQFERFFDPLVVMFSVPLAIIGVIPTLMITGTSINMQSMMGIVMLIGIVVNNAIVLVDYINLMRREHHMNIREAVIHSGKLRLRPILMTTLTTILGLLPLSFGFGSGAELQASLARVVIGGLAASTLVTLVFIPVVYVAAENALAKVREKSWSPFSKSETVKPAKA</sequence>
<keyword evidence="1" id="KW-0472">Membrane</keyword>
<evidence type="ECO:0000313" key="2">
    <source>
        <dbReference type="EMBL" id="SHF93147.1"/>
    </source>
</evidence>
<accession>A0A1M5FNJ9</accession>
<feature type="transmembrane region" description="Helical" evidence="1">
    <location>
        <begin position="956"/>
        <end position="978"/>
    </location>
</feature>
<feature type="transmembrane region" description="Helical" evidence="1">
    <location>
        <begin position="857"/>
        <end position="876"/>
    </location>
</feature>
<dbReference type="GO" id="GO:0005886">
    <property type="term" value="C:plasma membrane"/>
    <property type="evidence" value="ECO:0007669"/>
    <property type="project" value="TreeGrafter"/>
</dbReference>
<feature type="transmembrane region" description="Helical" evidence="1">
    <location>
        <begin position="12"/>
        <end position="32"/>
    </location>
</feature>
<feature type="transmembrane region" description="Helical" evidence="1">
    <location>
        <begin position="527"/>
        <end position="547"/>
    </location>
</feature>
<dbReference type="Gene3D" id="3.30.2090.10">
    <property type="entry name" value="Multidrug efflux transporter AcrB TolC docking domain, DN and DC subdomains"/>
    <property type="match status" value="2"/>
</dbReference>
<keyword evidence="3" id="KW-1185">Reference proteome</keyword>
<dbReference type="Proteomes" id="UP000184041">
    <property type="component" value="Unassembled WGS sequence"/>
</dbReference>
<dbReference type="InterPro" id="IPR001036">
    <property type="entry name" value="Acrflvin-R"/>
</dbReference>
<name>A0A1M5FNJ9_9BACT</name>
<dbReference type="EMBL" id="FQUS01000015">
    <property type="protein sequence ID" value="SHF93147.1"/>
    <property type="molecule type" value="Genomic_DNA"/>
</dbReference>
<dbReference type="Gene3D" id="3.30.70.1430">
    <property type="entry name" value="Multidrug efflux transporter AcrB pore domain"/>
    <property type="match status" value="2"/>
</dbReference>
<feature type="transmembrane region" description="Helical" evidence="1">
    <location>
        <begin position="883"/>
        <end position="903"/>
    </location>
</feature>
<dbReference type="Pfam" id="PF00873">
    <property type="entry name" value="ACR_tran"/>
    <property type="match status" value="1"/>
</dbReference>
<dbReference type="RefSeq" id="WP_073065652.1">
    <property type="nucleotide sequence ID" value="NZ_FQUS01000015.1"/>
</dbReference>
<dbReference type="InterPro" id="IPR027463">
    <property type="entry name" value="AcrB_DN_DC_subdom"/>
</dbReference>
<dbReference type="PRINTS" id="PR00702">
    <property type="entry name" value="ACRIFLAVINRP"/>
</dbReference>
<gene>
    <name evidence="2" type="ORF">SAMN05443144_11591</name>
</gene>
<evidence type="ECO:0000256" key="1">
    <source>
        <dbReference type="SAM" id="Phobius"/>
    </source>
</evidence>
<dbReference type="STRING" id="1194090.SAMN05443144_11591"/>
<feature type="transmembrane region" description="Helical" evidence="1">
    <location>
        <begin position="461"/>
        <end position="484"/>
    </location>
</feature>
<feature type="transmembrane region" description="Helical" evidence="1">
    <location>
        <begin position="357"/>
        <end position="376"/>
    </location>
</feature>
<dbReference type="SUPFAM" id="SSF82714">
    <property type="entry name" value="Multidrug efflux transporter AcrB TolC docking domain, DN and DC subdomains"/>
    <property type="match status" value="2"/>
</dbReference>
<dbReference type="PANTHER" id="PTHR32063">
    <property type="match status" value="1"/>
</dbReference>
<keyword evidence="1" id="KW-0812">Transmembrane</keyword>
<feature type="transmembrane region" description="Helical" evidence="1">
    <location>
        <begin position="915"/>
        <end position="935"/>
    </location>
</feature>
<protein>
    <submittedName>
        <fullName evidence="2">Hydrophobic/amphiphilic exporter-1, HAE1 family</fullName>
    </submittedName>
</protein>
<proteinExistence type="predicted"/>
<feature type="transmembrane region" description="Helical" evidence="1">
    <location>
        <begin position="990"/>
        <end position="1013"/>
    </location>
</feature>
<feature type="transmembrane region" description="Helical" evidence="1">
    <location>
        <begin position="388"/>
        <end position="408"/>
    </location>
</feature>
<dbReference type="Gene3D" id="1.20.1640.10">
    <property type="entry name" value="Multidrug efflux transporter AcrB transmembrane domain"/>
    <property type="match status" value="2"/>
</dbReference>
<evidence type="ECO:0000313" key="3">
    <source>
        <dbReference type="Proteomes" id="UP000184041"/>
    </source>
</evidence>
<dbReference type="PANTHER" id="PTHR32063:SF0">
    <property type="entry name" value="SWARMING MOTILITY PROTEIN SWRC"/>
    <property type="match status" value="1"/>
</dbReference>
<feature type="transmembrane region" description="Helical" evidence="1">
    <location>
        <begin position="429"/>
        <end position="449"/>
    </location>
</feature>
<dbReference type="GO" id="GO:0042910">
    <property type="term" value="F:xenobiotic transmembrane transporter activity"/>
    <property type="evidence" value="ECO:0007669"/>
    <property type="project" value="TreeGrafter"/>
</dbReference>
<dbReference type="AlphaFoldDB" id="A0A1M5FNJ9"/>
<keyword evidence="1" id="KW-1133">Transmembrane helix</keyword>
<reference evidence="2 3" key="1">
    <citation type="submission" date="2016-11" db="EMBL/GenBank/DDBJ databases">
        <authorList>
            <person name="Jaros S."/>
            <person name="Januszkiewicz K."/>
            <person name="Wedrychowicz H."/>
        </authorList>
    </citation>
    <scope>NUCLEOTIDE SEQUENCE [LARGE SCALE GENOMIC DNA]</scope>
    <source>
        <strain evidence="2 3">DSM 21986</strain>
    </source>
</reference>
<dbReference type="OrthoDB" id="9798415at2"/>
<feature type="transmembrane region" description="Helical" evidence="1">
    <location>
        <begin position="334"/>
        <end position="350"/>
    </location>
</feature>
<dbReference type="SUPFAM" id="SSF82866">
    <property type="entry name" value="Multidrug efflux transporter AcrB transmembrane domain"/>
    <property type="match status" value="2"/>
</dbReference>
<organism evidence="2 3">
    <name type="scientific">Fodinibius roseus</name>
    <dbReference type="NCBI Taxonomy" id="1194090"/>
    <lineage>
        <taxon>Bacteria</taxon>
        <taxon>Pseudomonadati</taxon>
        <taxon>Balneolota</taxon>
        <taxon>Balneolia</taxon>
        <taxon>Balneolales</taxon>
        <taxon>Balneolaceae</taxon>
        <taxon>Fodinibius</taxon>
    </lineage>
</organism>
<dbReference type="Gene3D" id="3.30.70.1320">
    <property type="entry name" value="Multidrug efflux transporter AcrB pore domain like"/>
    <property type="match status" value="1"/>
</dbReference>
<dbReference type="Gene3D" id="3.30.70.1440">
    <property type="entry name" value="Multidrug efflux transporter AcrB pore domain"/>
    <property type="match status" value="1"/>
</dbReference>